<reference evidence="1" key="1">
    <citation type="submission" date="2022-11" db="EMBL/GenBank/DDBJ databases">
        <title>Genome Sequence of Boeremia exigua.</title>
        <authorList>
            <person name="Buettner E."/>
        </authorList>
    </citation>
    <scope>NUCLEOTIDE SEQUENCE</scope>
    <source>
        <strain evidence="1">CU02</strain>
    </source>
</reference>
<comment type="caution">
    <text evidence="1">The sequence shown here is derived from an EMBL/GenBank/DDBJ whole genome shotgun (WGS) entry which is preliminary data.</text>
</comment>
<dbReference type="Proteomes" id="UP001153331">
    <property type="component" value="Unassembled WGS sequence"/>
</dbReference>
<name>A0ACC2I7S9_9PLEO</name>
<gene>
    <name evidence="1" type="ORF">OPT61_g6131</name>
</gene>
<accession>A0ACC2I7S9</accession>
<proteinExistence type="predicted"/>
<protein>
    <submittedName>
        <fullName evidence="1">Uncharacterized protein</fullName>
    </submittedName>
</protein>
<keyword evidence="2" id="KW-1185">Reference proteome</keyword>
<dbReference type="EMBL" id="JAPHNI010000425">
    <property type="protein sequence ID" value="KAJ8111226.1"/>
    <property type="molecule type" value="Genomic_DNA"/>
</dbReference>
<organism evidence="1 2">
    <name type="scientific">Boeremia exigua</name>
    <dbReference type="NCBI Taxonomy" id="749465"/>
    <lineage>
        <taxon>Eukaryota</taxon>
        <taxon>Fungi</taxon>
        <taxon>Dikarya</taxon>
        <taxon>Ascomycota</taxon>
        <taxon>Pezizomycotina</taxon>
        <taxon>Dothideomycetes</taxon>
        <taxon>Pleosporomycetidae</taxon>
        <taxon>Pleosporales</taxon>
        <taxon>Pleosporineae</taxon>
        <taxon>Didymellaceae</taxon>
        <taxon>Boeremia</taxon>
    </lineage>
</organism>
<evidence type="ECO:0000313" key="1">
    <source>
        <dbReference type="EMBL" id="KAJ8111226.1"/>
    </source>
</evidence>
<evidence type="ECO:0000313" key="2">
    <source>
        <dbReference type="Proteomes" id="UP001153331"/>
    </source>
</evidence>
<sequence>MAKTLSALLAQASIEDHDETLRAANAEIKKNKNNVEAQHAKAIALLHLDDFEGALKVFEDVKELQQKAQFEYAYTLYKTGNAAKAVQIAQGSGAKLDRKTQHILAQAAYRSENFAQAAKVYKELANHTVEHEAFDISINSGAVDAQLEWTGQGELAQKKKPTREDLETFETAFNAACASISRGELAQGEVCLKRAKDLCNAVEDFTEEEKKAEILPITVQQVYVLTQMGKIDEAEQLAATIPFADIKDLSVRYIAQVNSIAASKEHSNPYLSHRLFHSSPKPPVTNQHFSFQANILQQDEYVISLLSQKTAGVASSTEKVIQASPSPSLSPAVNMAGVINAAAHTRNAGTEKAALKEIVPLLEKRPNDVGLILTIAHLYILTNNHAAATHLLESFFKRLEQSGSASDLDVRFAPGLIASLVSLYTQQGRPGAAKSELAKAAEYWRTPHKSKTEAPSKTLMVAAGTALLDTHNPENAKAAGAIFQSLYEQDDEDRAAIAGLVAAQSIYDPSSVPADLLAYLPEANRLVADIDAVALENAGVPTTTTLVSEARKRSVAPTKAIAPRSKRLRKVRMPKDFDPDKKIDAERWLPMRDRTYYRPKGKKGKKRAEGLTQGGPVAEEKKVEAKKDQGKKQQQKKGKGKK</sequence>